<gene>
    <name evidence="3" type="ORF">GCM10009665_45780</name>
</gene>
<organism evidence="3 4">
    <name type="scientific">Kitasatospora nipponensis</name>
    <dbReference type="NCBI Taxonomy" id="258049"/>
    <lineage>
        <taxon>Bacteria</taxon>
        <taxon>Bacillati</taxon>
        <taxon>Actinomycetota</taxon>
        <taxon>Actinomycetes</taxon>
        <taxon>Kitasatosporales</taxon>
        <taxon>Streptomycetaceae</taxon>
        <taxon>Kitasatospora</taxon>
    </lineage>
</organism>
<dbReference type="SUPFAM" id="SSF51735">
    <property type="entry name" value="NAD(P)-binding Rossmann-fold domains"/>
    <property type="match status" value="1"/>
</dbReference>
<sequence>MTVRVPGQQPAGTPGGRPLRVGLVGLGARGRQHARVLGTLGGVRLVGVVDPAGDPFGAAPGTPVFAALADLLERRLDYAVVACPTAQHEETGLALAAHGVPVLIERPLAGSAAAAARLVAAFEARGLVAAVGHVERYHPAVAELRARLLDGELGRLLSVLTSRQLPCERRPDGTGVVLDLATHDLDLTRWLTGQEYATLAARTVRRGARGPEDAAVVVGELADGTMVGHQVGRLAPVRERRIAVTGERGCLVADTLAGTLVRHTAPPGEPVGCPLPGRDPLAAQHRQFREAVAGRPGRTVPLREGLRAVELAEDVLAQAGALRGDEVMV</sequence>
<dbReference type="PANTHER" id="PTHR43377">
    <property type="entry name" value="BILIVERDIN REDUCTASE A"/>
    <property type="match status" value="1"/>
</dbReference>
<dbReference type="RefSeq" id="WP_344443793.1">
    <property type="nucleotide sequence ID" value="NZ_BAAALF010000088.1"/>
</dbReference>
<protein>
    <submittedName>
        <fullName evidence="3">Gfo/Idh/MocA family oxidoreductase</fullName>
    </submittedName>
</protein>
<proteinExistence type="predicted"/>
<dbReference type="Gene3D" id="3.40.50.720">
    <property type="entry name" value="NAD(P)-binding Rossmann-like Domain"/>
    <property type="match status" value="1"/>
</dbReference>
<dbReference type="InterPro" id="IPR000683">
    <property type="entry name" value="Gfo/Idh/MocA-like_OxRdtase_N"/>
</dbReference>
<keyword evidence="4" id="KW-1185">Reference proteome</keyword>
<evidence type="ECO:0000259" key="1">
    <source>
        <dbReference type="Pfam" id="PF01408"/>
    </source>
</evidence>
<dbReference type="PANTHER" id="PTHR43377:SF8">
    <property type="entry name" value="BLR3664 PROTEIN"/>
    <property type="match status" value="1"/>
</dbReference>
<dbReference type="EMBL" id="BAAALF010000088">
    <property type="protein sequence ID" value="GAA1249882.1"/>
    <property type="molecule type" value="Genomic_DNA"/>
</dbReference>
<name>A0ABN1WHK7_9ACTN</name>
<evidence type="ECO:0000259" key="2">
    <source>
        <dbReference type="Pfam" id="PF22725"/>
    </source>
</evidence>
<accession>A0ABN1WHK7</accession>
<dbReference type="Gene3D" id="3.30.360.10">
    <property type="entry name" value="Dihydrodipicolinate Reductase, domain 2"/>
    <property type="match status" value="1"/>
</dbReference>
<comment type="caution">
    <text evidence="3">The sequence shown here is derived from an EMBL/GenBank/DDBJ whole genome shotgun (WGS) entry which is preliminary data.</text>
</comment>
<reference evidence="3 4" key="1">
    <citation type="journal article" date="2019" name="Int. J. Syst. Evol. Microbiol.">
        <title>The Global Catalogue of Microorganisms (GCM) 10K type strain sequencing project: providing services to taxonomists for standard genome sequencing and annotation.</title>
        <authorList>
            <consortium name="The Broad Institute Genomics Platform"/>
            <consortium name="The Broad Institute Genome Sequencing Center for Infectious Disease"/>
            <person name="Wu L."/>
            <person name="Ma J."/>
        </authorList>
    </citation>
    <scope>NUCLEOTIDE SEQUENCE [LARGE SCALE GENOMIC DNA]</scope>
    <source>
        <strain evidence="3 4">JCM 13004</strain>
    </source>
</reference>
<dbReference type="SUPFAM" id="SSF55347">
    <property type="entry name" value="Glyceraldehyde-3-phosphate dehydrogenase-like, C-terminal domain"/>
    <property type="match status" value="1"/>
</dbReference>
<dbReference type="InterPro" id="IPR051450">
    <property type="entry name" value="Gfo/Idh/MocA_Oxidoreductases"/>
</dbReference>
<dbReference type="InterPro" id="IPR036291">
    <property type="entry name" value="NAD(P)-bd_dom_sf"/>
</dbReference>
<dbReference type="Proteomes" id="UP001500037">
    <property type="component" value="Unassembled WGS sequence"/>
</dbReference>
<dbReference type="InterPro" id="IPR055170">
    <property type="entry name" value="GFO_IDH_MocA-like_dom"/>
</dbReference>
<evidence type="ECO:0000313" key="3">
    <source>
        <dbReference type="EMBL" id="GAA1249882.1"/>
    </source>
</evidence>
<evidence type="ECO:0000313" key="4">
    <source>
        <dbReference type="Proteomes" id="UP001500037"/>
    </source>
</evidence>
<dbReference type="Pfam" id="PF01408">
    <property type="entry name" value="GFO_IDH_MocA"/>
    <property type="match status" value="1"/>
</dbReference>
<feature type="domain" description="GFO/IDH/MocA-like oxidoreductase" evidence="2">
    <location>
        <begin position="142"/>
        <end position="251"/>
    </location>
</feature>
<dbReference type="Pfam" id="PF22725">
    <property type="entry name" value="GFO_IDH_MocA_C3"/>
    <property type="match status" value="1"/>
</dbReference>
<feature type="domain" description="Gfo/Idh/MocA-like oxidoreductase N-terminal" evidence="1">
    <location>
        <begin position="19"/>
        <end position="133"/>
    </location>
</feature>